<dbReference type="SUPFAM" id="SSF57424">
    <property type="entry name" value="LDL receptor-like module"/>
    <property type="match status" value="1"/>
</dbReference>
<evidence type="ECO:0000256" key="6">
    <source>
        <dbReference type="ARBA" id="ARBA00023157"/>
    </source>
</evidence>
<feature type="domain" description="Apple" evidence="12">
    <location>
        <begin position="30"/>
        <end position="117"/>
    </location>
</feature>
<feature type="disulfide bond" evidence="8">
    <location>
        <begin position="207"/>
        <end position="222"/>
    </location>
</feature>
<dbReference type="InterPro" id="IPR036055">
    <property type="entry name" value="LDL_receptor-like_sf"/>
</dbReference>
<dbReference type="InterPro" id="IPR003609">
    <property type="entry name" value="Pan_app"/>
</dbReference>
<dbReference type="InterPro" id="IPR002172">
    <property type="entry name" value="LDrepeatLR_classA_rpt"/>
</dbReference>
<feature type="transmembrane region" description="Helical" evidence="10">
    <location>
        <begin position="562"/>
        <end position="582"/>
    </location>
</feature>
<feature type="domain" description="MANSC" evidence="13">
    <location>
        <begin position="36"/>
        <end position="111"/>
    </location>
</feature>
<evidence type="ECO:0000256" key="11">
    <source>
        <dbReference type="SAM" id="SignalP"/>
    </source>
</evidence>
<keyword evidence="5 10" id="KW-0472">Membrane</keyword>
<dbReference type="InterPro" id="IPR023415">
    <property type="entry name" value="LDLR_class-A_CS"/>
</dbReference>
<evidence type="ECO:0000256" key="2">
    <source>
        <dbReference type="ARBA" id="ARBA00022692"/>
    </source>
</evidence>
<protein>
    <recommendedName>
        <fullName evidence="16">MANSC domain-containing protein</fullName>
    </recommendedName>
</protein>
<sequence>MNQSCIMFHPSWLLLLFCYQIVQVRLLETCERTVQLKTNTIILPRQDSDTGVEFLKKLPVRSLKECYTTCCNLNACTRAVYKSKVSKECFLFNCTRPESCVYKTQANYDVVLLTSRTQESYHQVELGGSCDPTHTCATNHSECSNGQCVCHSGWVTKDLMCGKYLSIYEFSDSASTSLRVVRSVCKTPDLQFQCSDASMCVAVYDKCNGVIECPDGSDETGCPTGLPTTSVSTDFRSQSSSSGFYGKTANNLTDNFEKTKPLDYVLHTPSSNLNAAKDDEIWERNEFSSDRQAQNYLSQKFSDVERDHLSRMSPEAFHAEQSRPRVFSGSRFSSSQPYRLSPKLNTARTRLLSDSPMHPIHWYTEDTIWDPPDRPSVTNDIFVHPAHYRSRYPPYLLEDVVDQNKLYSLPPRGYARDGDGFSFDGFQSPKSYLERRKIYTDPSSSERRSDNYVNYAGTHYYDRKRVRDAELVDPSVLSGLHPQDWDDRPPKYRGRAWPAQFREHVYEEHPVAHITLRKNEHPTVEKKKERAPPTPPSVDSEQPANDAVLTAFQRSQSEGHTAALILAFSLGLMCCFISLLIVEWRRRHRLQPFRRRPTMPVLFGDRGKLTVIRSRSGRRGKQVIRDMNNPVGTEDENKALCDELVL</sequence>
<organism evidence="14 15">
    <name type="scientific">Paragonimus skrjabini miyazakii</name>
    <dbReference type="NCBI Taxonomy" id="59628"/>
    <lineage>
        <taxon>Eukaryota</taxon>
        <taxon>Metazoa</taxon>
        <taxon>Spiralia</taxon>
        <taxon>Lophotrochozoa</taxon>
        <taxon>Platyhelminthes</taxon>
        <taxon>Trematoda</taxon>
        <taxon>Digenea</taxon>
        <taxon>Plagiorchiida</taxon>
        <taxon>Troglotremata</taxon>
        <taxon>Troglotrematidae</taxon>
        <taxon>Paragonimus</taxon>
    </lineage>
</organism>
<feature type="compositionally biased region" description="Basic and acidic residues" evidence="9">
    <location>
        <begin position="519"/>
        <end position="531"/>
    </location>
</feature>
<feature type="region of interest" description="Disordered" evidence="9">
    <location>
        <begin position="519"/>
        <end position="544"/>
    </location>
</feature>
<dbReference type="PROSITE" id="PS50986">
    <property type="entry name" value="MANSC"/>
    <property type="match status" value="1"/>
</dbReference>
<evidence type="ECO:0000313" key="15">
    <source>
        <dbReference type="Proteomes" id="UP000822476"/>
    </source>
</evidence>
<dbReference type="EMBL" id="JTDE01021635">
    <property type="protein sequence ID" value="KAF7232671.1"/>
    <property type="molecule type" value="Genomic_DNA"/>
</dbReference>
<evidence type="ECO:0000256" key="8">
    <source>
        <dbReference type="PROSITE-ProRule" id="PRU00124"/>
    </source>
</evidence>
<dbReference type="PANTHER" id="PTHR46876:SF1">
    <property type="entry name" value="LOW-DENSITY LIPOPROTEIN RECEPTOR-RELATED PROTEIN 11"/>
    <property type="match status" value="1"/>
</dbReference>
<accession>A0A8S9Y9H3</accession>
<keyword evidence="4 10" id="KW-1133">Transmembrane helix</keyword>
<proteinExistence type="predicted"/>
<comment type="caution">
    <text evidence="14">The sequence shown here is derived from an EMBL/GenBank/DDBJ whole genome shotgun (WGS) entry which is preliminary data.</text>
</comment>
<evidence type="ECO:0000256" key="9">
    <source>
        <dbReference type="SAM" id="MobiDB-lite"/>
    </source>
</evidence>
<dbReference type="Gene3D" id="4.10.400.10">
    <property type="entry name" value="Low-density Lipoprotein Receptor"/>
    <property type="match status" value="1"/>
</dbReference>
<dbReference type="SMART" id="SM00192">
    <property type="entry name" value="LDLa"/>
    <property type="match status" value="1"/>
</dbReference>
<reference evidence="14" key="1">
    <citation type="submission" date="2019-07" db="EMBL/GenBank/DDBJ databases">
        <title>Annotation for the trematode Paragonimus miyazaki's.</title>
        <authorList>
            <person name="Choi Y.-J."/>
        </authorList>
    </citation>
    <scope>NUCLEOTIDE SEQUENCE</scope>
    <source>
        <strain evidence="14">Japan</strain>
    </source>
</reference>
<dbReference type="SMART" id="SM00765">
    <property type="entry name" value="MANEC"/>
    <property type="match status" value="1"/>
</dbReference>
<comment type="caution">
    <text evidence="8">Lacks conserved residue(s) required for the propagation of feature annotation.</text>
</comment>
<keyword evidence="7" id="KW-0325">Glycoprotein</keyword>
<evidence type="ECO:0000256" key="5">
    <source>
        <dbReference type="ARBA" id="ARBA00023136"/>
    </source>
</evidence>
<evidence type="ECO:0000259" key="13">
    <source>
        <dbReference type="PROSITE" id="PS50986"/>
    </source>
</evidence>
<keyword evidence="2 10" id="KW-0812">Transmembrane</keyword>
<evidence type="ECO:0000259" key="12">
    <source>
        <dbReference type="PROSITE" id="PS50948"/>
    </source>
</evidence>
<keyword evidence="15" id="KW-1185">Reference proteome</keyword>
<dbReference type="InterPro" id="IPR013980">
    <property type="entry name" value="MANSC_dom"/>
</dbReference>
<gene>
    <name evidence="14" type="ORF">EG68_10575</name>
</gene>
<dbReference type="PROSITE" id="PS50068">
    <property type="entry name" value="LDLRA_2"/>
    <property type="match status" value="1"/>
</dbReference>
<keyword evidence="6 8" id="KW-1015">Disulfide bond</keyword>
<dbReference type="AlphaFoldDB" id="A0A8S9Y9H3"/>
<dbReference type="PROSITE" id="PS50948">
    <property type="entry name" value="PAN"/>
    <property type="match status" value="1"/>
</dbReference>
<evidence type="ECO:0000256" key="7">
    <source>
        <dbReference type="ARBA" id="ARBA00023180"/>
    </source>
</evidence>
<dbReference type="PANTHER" id="PTHR46876">
    <property type="entry name" value="LOW-DENSITY LIPOPROTEIN RECEPTOR-RELATED PROTEIN 11"/>
    <property type="match status" value="1"/>
</dbReference>
<evidence type="ECO:0000313" key="14">
    <source>
        <dbReference type="EMBL" id="KAF7232671.1"/>
    </source>
</evidence>
<name>A0A8S9Y9H3_9TREM</name>
<evidence type="ECO:0000256" key="1">
    <source>
        <dbReference type="ARBA" id="ARBA00004479"/>
    </source>
</evidence>
<comment type="subcellular location">
    <subcellularLocation>
        <location evidence="1">Membrane</location>
        <topology evidence="1">Single-pass type I membrane protein</topology>
    </subcellularLocation>
</comment>
<feature type="chain" id="PRO_5035760365" description="MANSC domain-containing protein" evidence="11">
    <location>
        <begin position="25"/>
        <end position="646"/>
    </location>
</feature>
<dbReference type="Pfam" id="PF07502">
    <property type="entry name" value="MANEC"/>
    <property type="match status" value="1"/>
</dbReference>
<evidence type="ECO:0000256" key="4">
    <source>
        <dbReference type="ARBA" id="ARBA00022989"/>
    </source>
</evidence>
<dbReference type="OrthoDB" id="10037294at2759"/>
<dbReference type="PROSITE" id="PS01209">
    <property type="entry name" value="LDLRA_1"/>
    <property type="match status" value="1"/>
</dbReference>
<dbReference type="Proteomes" id="UP000822476">
    <property type="component" value="Unassembled WGS sequence"/>
</dbReference>
<dbReference type="CDD" id="cd00112">
    <property type="entry name" value="LDLa"/>
    <property type="match status" value="1"/>
</dbReference>
<dbReference type="GO" id="GO:0016020">
    <property type="term" value="C:membrane"/>
    <property type="evidence" value="ECO:0007669"/>
    <property type="project" value="UniProtKB-SubCell"/>
</dbReference>
<evidence type="ECO:0000256" key="3">
    <source>
        <dbReference type="ARBA" id="ARBA00022729"/>
    </source>
</evidence>
<evidence type="ECO:0008006" key="16">
    <source>
        <dbReference type="Google" id="ProtNLM"/>
    </source>
</evidence>
<evidence type="ECO:0000256" key="10">
    <source>
        <dbReference type="SAM" id="Phobius"/>
    </source>
</evidence>
<dbReference type="InterPro" id="IPR011106">
    <property type="entry name" value="MANSC_N"/>
</dbReference>
<feature type="signal peptide" evidence="11">
    <location>
        <begin position="1"/>
        <end position="24"/>
    </location>
</feature>
<keyword evidence="3 11" id="KW-0732">Signal</keyword>
<dbReference type="Pfam" id="PF00057">
    <property type="entry name" value="Ldl_recept_a"/>
    <property type="match status" value="1"/>
</dbReference>